<evidence type="ECO:0000313" key="8">
    <source>
        <dbReference type="EMBL" id="RPA82476.1"/>
    </source>
</evidence>
<feature type="transmembrane region" description="Helical" evidence="6">
    <location>
        <begin position="218"/>
        <end position="238"/>
    </location>
</feature>
<dbReference type="SUPFAM" id="SSF103473">
    <property type="entry name" value="MFS general substrate transporter"/>
    <property type="match status" value="1"/>
</dbReference>
<keyword evidence="4 6" id="KW-0472">Membrane</keyword>
<name>A0A3N4IAJ6_ASCIM</name>
<feature type="transmembrane region" description="Helical" evidence="6">
    <location>
        <begin position="361"/>
        <end position="380"/>
    </location>
</feature>
<dbReference type="FunFam" id="1.20.1250.20:FF:000286">
    <property type="entry name" value="MFS efflux transporter"/>
    <property type="match status" value="1"/>
</dbReference>
<dbReference type="PROSITE" id="PS50850">
    <property type="entry name" value="MFS"/>
    <property type="match status" value="1"/>
</dbReference>
<feature type="region of interest" description="Disordered" evidence="5">
    <location>
        <begin position="1"/>
        <end position="58"/>
    </location>
</feature>
<evidence type="ECO:0000256" key="2">
    <source>
        <dbReference type="ARBA" id="ARBA00022692"/>
    </source>
</evidence>
<accession>A0A3N4IAJ6</accession>
<feature type="transmembrane region" description="Helical" evidence="6">
    <location>
        <begin position="126"/>
        <end position="146"/>
    </location>
</feature>
<dbReference type="GO" id="GO:0016020">
    <property type="term" value="C:membrane"/>
    <property type="evidence" value="ECO:0007669"/>
    <property type="project" value="UniProtKB-SubCell"/>
</dbReference>
<keyword evidence="3 6" id="KW-1133">Transmembrane helix</keyword>
<dbReference type="InterPro" id="IPR036259">
    <property type="entry name" value="MFS_trans_sf"/>
</dbReference>
<dbReference type="EMBL" id="ML119671">
    <property type="protein sequence ID" value="RPA82476.1"/>
    <property type="molecule type" value="Genomic_DNA"/>
</dbReference>
<keyword evidence="2 6" id="KW-0812">Transmembrane</keyword>
<feature type="transmembrane region" description="Helical" evidence="6">
    <location>
        <begin position="386"/>
        <end position="408"/>
    </location>
</feature>
<dbReference type="Pfam" id="PF07690">
    <property type="entry name" value="MFS_1"/>
    <property type="match status" value="1"/>
</dbReference>
<feature type="compositionally biased region" description="Low complexity" evidence="5">
    <location>
        <begin position="20"/>
        <end position="32"/>
    </location>
</feature>
<evidence type="ECO:0000256" key="1">
    <source>
        <dbReference type="ARBA" id="ARBA00004141"/>
    </source>
</evidence>
<evidence type="ECO:0000256" key="5">
    <source>
        <dbReference type="SAM" id="MobiDB-lite"/>
    </source>
</evidence>
<feature type="transmembrane region" description="Helical" evidence="6">
    <location>
        <begin position="300"/>
        <end position="320"/>
    </location>
</feature>
<feature type="transmembrane region" description="Helical" evidence="6">
    <location>
        <begin position="184"/>
        <end position="206"/>
    </location>
</feature>
<feature type="transmembrane region" description="Helical" evidence="6">
    <location>
        <begin position="448"/>
        <end position="468"/>
    </location>
</feature>
<evidence type="ECO:0000313" key="9">
    <source>
        <dbReference type="Proteomes" id="UP000275078"/>
    </source>
</evidence>
<feature type="transmembrane region" description="Helical" evidence="6">
    <location>
        <begin position="332"/>
        <end position="349"/>
    </location>
</feature>
<dbReference type="Proteomes" id="UP000275078">
    <property type="component" value="Unassembled WGS sequence"/>
</dbReference>
<protein>
    <submittedName>
        <fullName evidence="8">MFS transporter</fullName>
    </submittedName>
</protein>
<dbReference type="OrthoDB" id="413079at2759"/>
<feature type="transmembrane region" description="Helical" evidence="6">
    <location>
        <begin position="420"/>
        <end position="442"/>
    </location>
</feature>
<gene>
    <name evidence="8" type="ORF">BJ508DRAFT_88997</name>
</gene>
<evidence type="ECO:0000256" key="6">
    <source>
        <dbReference type="SAM" id="Phobius"/>
    </source>
</evidence>
<dbReference type="Gene3D" id="1.20.1250.20">
    <property type="entry name" value="MFS general substrate transporter like domains"/>
    <property type="match status" value="1"/>
</dbReference>
<feature type="transmembrane region" description="Helical" evidence="6">
    <location>
        <begin position="97"/>
        <end position="119"/>
    </location>
</feature>
<dbReference type="AlphaFoldDB" id="A0A3N4IAJ6"/>
<dbReference type="InterPro" id="IPR011701">
    <property type="entry name" value="MFS"/>
</dbReference>
<dbReference type="PANTHER" id="PTHR23514:SF16">
    <property type="entry name" value="TRANSPORTER, PUTATIVE (AFU_ORTHOLOGUE AFUA_2G17270)-RELATED"/>
    <property type="match status" value="1"/>
</dbReference>
<organism evidence="8 9">
    <name type="scientific">Ascobolus immersus RN42</name>
    <dbReference type="NCBI Taxonomy" id="1160509"/>
    <lineage>
        <taxon>Eukaryota</taxon>
        <taxon>Fungi</taxon>
        <taxon>Dikarya</taxon>
        <taxon>Ascomycota</taxon>
        <taxon>Pezizomycotina</taxon>
        <taxon>Pezizomycetes</taxon>
        <taxon>Pezizales</taxon>
        <taxon>Ascobolaceae</taxon>
        <taxon>Ascobolus</taxon>
    </lineage>
</organism>
<comment type="subcellular location">
    <subcellularLocation>
        <location evidence="1">Membrane</location>
        <topology evidence="1">Multi-pass membrane protein</topology>
    </subcellularLocation>
</comment>
<evidence type="ECO:0000256" key="3">
    <source>
        <dbReference type="ARBA" id="ARBA00022989"/>
    </source>
</evidence>
<dbReference type="PANTHER" id="PTHR23514">
    <property type="entry name" value="BYPASS OF STOP CODON PROTEIN 6"/>
    <property type="match status" value="1"/>
</dbReference>
<dbReference type="InterPro" id="IPR020846">
    <property type="entry name" value="MFS_dom"/>
</dbReference>
<feature type="transmembrane region" description="Helical" evidence="6">
    <location>
        <begin position="67"/>
        <end position="91"/>
    </location>
</feature>
<reference evidence="8 9" key="1">
    <citation type="journal article" date="2018" name="Nat. Ecol. Evol.">
        <title>Pezizomycetes genomes reveal the molecular basis of ectomycorrhizal truffle lifestyle.</title>
        <authorList>
            <person name="Murat C."/>
            <person name="Payen T."/>
            <person name="Noel B."/>
            <person name="Kuo A."/>
            <person name="Morin E."/>
            <person name="Chen J."/>
            <person name="Kohler A."/>
            <person name="Krizsan K."/>
            <person name="Balestrini R."/>
            <person name="Da Silva C."/>
            <person name="Montanini B."/>
            <person name="Hainaut M."/>
            <person name="Levati E."/>
            <person name="Barry K.W."/>
            <person name="Belfiori B."/>
            <person name="Cichocki N."/>
            <person name="Clum A."/>
            <person name="Dockter R.B."/>
            <person name="Fauchery L."/>
            <person name="Guy J."/>
            <person name="Iotti M."/>
            <person name="Le Tacon F."/>
            <person name="Lindquist E.A."/>
            <person name="Lipzen A."/>
            <person name="Malagnac F."/>
            <person name="Mello A."/>
            <person name="Molinier V."/>
            <person name="Miyauchi S."/>
            <person name="Poulain J."/>
            <person name="Riccioni C."/>
            <person name="Rubini A."/>
            <person name="Sitrit Y."/>
            <person name="Splivallo R."/>
            <person name="Traeger S."/>
            <person name="Wang M."/>
            <person name="Zifcakova L."/>
            <person name="Wipf D."/>
            <person name="Zambonelli A."/>
            <person name="Paolocci F."/>
            <person name="Nowrousian M."/>
            <person name="Ottonello S."/>
            <person name="Baldrian P."/>
            <person name="Spatafora J.W."/>
            <person name="Henrissat B."/>
            <person name="Nagy L.G."/>
            <person name="Aury J.M."/>
            <person name="Wincker P."/>
            <person name="Grigoriev I.V."/>
            <person name="Bonfante P."/>
            <person name="Martin F.M."/>
        </authorList>
    </citation>
    <scope>NUCLEOTIDE SEQUENCE [LARGE SCALE GENOMIC DNA]</scope>
    <source>
        <strain evidence="8 9">RN42</strain>
    </source>
</reference>
<dbReference type="GO" id="GO:0022857">
    <property type="term" value="F:transmembrane transporter activity"/>
    <property type="evidence" value="ECO:0007669"/>
    <property type="project" value="InterPro"/>
</dbReference>
<proteinExistence type="predicted"/>
<dbReference type="InterPro" id="IPR051788">
    <property type="entry name" value="MFS_Transporter"/>
</dbReference>
<sequence length="476" mass="50406">MATQAVTHTQADDGIELAPIPSSSSRKSITSIDRPGRTLSGDSSPSDPSDPPNGTSRKLSRLDTARLVSALLCFITAGINDATLGPLIPYLQKHYAIGPGLVAIVYIPSFLGWCIAGVLQTHLFHYAGQGGVLLIGAILQLASNIIRACAPVYGLFAFSFFLAGAGIALQDSQANSYVAELPHAHNWLGVIHSGYGLGCLVAPLIATSVASNTPHWNFTYLVIIALNLPNVALVGLCFRDSISLPFLRKKATQPIAQSTLTQCTTGVADGTQPLTESKNKKANSLLLAALKDRAVWQLSLFYFLHLGGTISLSGWVVEFLVEVRKGDLTQMGYVPVGFNAGLTLSRLLLPPLTHRWGEKLMVSIYMAISTVFLLVFWLVPNIVANAVALSIIGFFLGPVFATGVSVATKLIAKERVSGSLALIFVLGQAGGSLFPFLTGVIAGRAGVAVLQPIALGLIVASGVVWVMLPKVEVKRD</sequence>
<feature type="domain" description="Major facilitator superfamily (MFS) profile" evidence="7">
    <location>
        <begin position="66"/>
        <end position="472"/>
    </location>
</feature>
<dbReference type="STRING" id="1160509.A0A3N4IAJ6"/>
<evidence type="ECO:0000259" key="7">
    <source>
        <dbReference type="PROSITE" id="PS50850"/>
    </source>
</evidence>
<evidence type="ECO:0000256" key="4">
    <source>
        <dbReference type="ARBA" id="ARBA00023136"/>
    </source>
</evidence>
<keyword evidence="9" id="KW-1185">Reference proteome</keyword>
<feature type="transmembrane region" description="Helical" evidence="6">
    <location>
        <begin position="152"/>
        <end position="172"/>
    </location>
</feature>